<keyword evidence="6" id="KW-1185">Reference proteome</keyword>
<accession>A0ABT0JT30</accession>
<comment type="pathway">
    <text evidence="1">Metabolic intermediate biosynthesis; chorismate biosynthesis; chorismate from D-erythrose 4-phosphate and phosphoenolpyruvate: step 4/7.</text>
</comment>
<evidence type="ECO:0000259" key="4">
    <source>
        <dbReference type="Pfam" id="PF08501"/>
    </source>
</evidence>
<dbReference type="Gene3D" id="3.40.50.10860">
    <property type="entry name" value="Leucine Dehydrogenase, chain A, domain 1"/>
    <property type="match status" value="1"/>
</dbReference>
<dbReference type="InterPro" id="IPR022893">
    <property type="entry name" value="Shikimate_DH_fam"/>
</dbReference>
<keyword evidence="2" id="KW-0057">Aromatic amino acid biosynthesis</keyword>
<organism evidence="5 6">
    <name type="scientific">Frankia umida</name>
    <dbReference type="NCBI Taxonomy" id="573489"/>
    <lineage>
        <taxon>Bacteria</taxon>
        <taxon>Bacillati</taxon>
        <taxon>Actinomycetota</taxon>
        <taxon>Actinomycetes</taxon>
        <taxon>Frankiales</taxon>
        <taxon>Frankiaceae</taxon>
        <taxon>Frankia</taxon>
    </lineage>
</organism>
<gene>
    <name evidence="5" type="ORF">MXD59_02710</name>
</gene>
<proteinExistence type="predicted"/>
<feature type="domain" description="THIF-type NAD/FAD binding fold" evidence="3">
    <location>
        <begin position="124"/>
        <end position="167"/>
    </location>
</feature>
<dbReference type="Pfam" id="PF08501">
    <property type="entry name" value="Shikimate_dh_N"/>
    <property type="match status" value="1"/>
</dbReference>
<dbReference type="Gene3D" id="3.40.50.720">
    <property type="entry name" value="NAD(P)-binding Rossmann-like Domain"/>
    <property type="match status" value="1"/>
</dbReference>
<keyword evidence="2" id="KW-0028">Amino-acid biosynthesis</keyword>
<evidence type="ECO:0000259" key="3">
    <source>
        <dbReference type="Pfam" id="PF00899"/>
    </source>
</evidence>
<keyword evidence="5" id="KW-0548">Nucleotidyltransferase</keyword>
<dbReference type="InterPro" id="IPR046346">
    <property type="entry name" value="Aminoacid_DH-like_N_sf"/>
</dbReference>
<reference evidence="5 6" key="1">
    <citation type="submission" date="2022-04" db="EMBL/GenBank/DDBJ databases">
        <title>Genome diversity in the genus Frankia.</title>
        <authorList>
            <person name="Carlos-Shanley C."/>
            <person name="Hahn D."/>
        </authorList>
    </citation>
    <scope>NUCLEOTIDE SEQUENCE [LARGE SCALE GENOMIC DNA]</scope>
    <source>
        <strain evidence="5 6">Ag45/Mut15</strain>
    </source>
</reference>
<protein>
    <submittedName>
        <fullName evidence="5">ThiF family adenylyltransferase</fullName>
    </submittedName>
</protein>
<feature type="domain" description="Shikimate dehydrogenase substrate binding N-terminal" evidence="4">
    <location>
        <begin position="13"/>
        <end position="96"/>
    </location>
</feature>
<dbReference type="SUPFAM" id="SSF51735">
    <property type="entry name" value="NAD(P)-binding Rossmann-fold domains"/>
    <property type="match status" value="1"/>
</dbReference>
<evidence type="ECO:0000256" key="1">
    <source>
        <dbReference type="ARBA" id="ARBA00004871"/>
    </source>
</evidence>
<comment type="caution">
    <text evidence="5">The sequence shown here is derived from an EMBL/GenBank/DDBJ whole genome shotgun (WGS) entry which is preliminary data.</text>
</comment>
<dbReference type="InterPro" id="IPR000594">
    <property type="entry name" value="ThiF_NAD_FAD-bd"/>
</dbReference>
<evidence type="ECO:0000256" key="2">
    <source>
        <dbReference type="ARBA" id="ARBA00023141"/>
    </source>
</evidence>
<dbReference type="InterPro" id="IPR036291">
    <property type="entry name" value="NAD(P)-bd_dom_sf"/>
</dbReference>
<dbReference type="RefSeq" id="WP_248823446.1">
    <property type="nucleotide sequence ID" value="NZ_JALKFT010000002.1"/>
</dbReference>
<name>A0ABT0JT30_9ACTN</name>
<dbReference type="SUPFAM" id="SSF53223">
    <property type="entry name" value="Aminoacid dehydrogenase-like, N-terminal domain"/>
    <property type="match status" value="1"/>
</dbReference>
<dbReference type="Proteomes" id="UP001201873">
    <property type="component" value="Unassembled WGS sequence"/>
</dbReference>
<dbReference type="EMBL" id="JALKFT010000002">
    <property type="protein sequence ID" value="MCK9874702.1"/>
    <property type="molecule type" value="Genomic_DNA"/>
</dbReference>
<sequence length="274" mass="28092">MPTVSGTTRLYVVIGDPVTQVRAPSLLNPLFARLAIDAVLVPVQARPEAFGTVLAGLAATGNVDGVFVTIPHKVAACELATERSTAAQISGSANVLRRLPGGGWAADNFDGAGFVRGLARAGQPLEGTRVALMGAGGAGSAIAVALLGAGCRQLAIHDPDQARCADLVARLDVHWPGRVTRAVRPALADADLAVNATPLGLRPDDQLPFPPEALPAGALVADIIMKPARTRLLDAAGALGLRTHPGIPMLAEQVDLYREFFGFTAPGGDVAAST</sequence>
<dbReference type="GO" id="GO:0016779">
    <property type="term" value="F:nucleotidyltransferase activity"/>
    <property type="evidence" value="ECO:0007669"/>
    <property type="project" value="UniProtKB-KW"/>
</dbReference>
<dbReference type="PANTHER" id="PTHR21089:SF1">
    <property type="entry name" value="BIFUNCTIONAL 3-DEHYDROQUINATE DEHYDRATASE_SHIKIMATE DEHYDROGENASE, CHLOROPLASTIC"/>
    <property type="match status" value="1"/>
</dbReference>
<dbReference type="Pfam" id="PF00899">
    <property type="entry name" value="ThiF"/>
    <property type="match status" value="1"/>
</dbReference>
<evidence type="ECO:0000313" key="6">
    <source>
        <dbReference type="Proteomes" id="UP001201873"/>
    </source>
</evidence>
<keyword evidence="5" id="KW-0808">Transferase</keyword>
<dbReference type="PANTHER" id="PTHR21089">
    <property type="entry name" value="SHIKIMATE DEHYDROGENASE"/>
    <property type="match status" value="1"/>
</dbReference>
<evidence type="ECO:0000313" key="5">
    <source>
        <dbReference type="EMBL" id="MCK9874702.1"/>
    </source>
</evidence>
<dbReference type="InterPro" id="IPR013708">
    <property type="entry name" value="Shikimate_DH-bd_N"/>
</dbReference>